<organism evidence="1 2">
    <name type="scientific">Characodon lateralis</name>
    <dbReference type="NCBI Taxonomy" id="208331"/>
    <lineage>
        <taxon>Eukaryota</taxon>
        <taxon>Metazoa</taxon>
        <taxon>Chordata</taxon>
        <taxon>Craniata</taxon>
        <taxon>Vertebrata</taxon>
        <taxon>Euteleostomi</taxon>
        <taxon>Actinopterygii</taxon>
        <taxon>Neopterygii</taxon>
        <taxon>Teleostei</taxon>
        <taxon>Neoteleostei</taxon>
        <taxon>Acanthomorphata</taxon>
        <taxon>Ovalentaria</taxon>
        <taxon>Atherinomorphae</taxon>
        <taxon>Cyprinodontiformes</taxon>
        <taxon>Goodeidae</taxon>
        <taxon>Characodon</taxon>
    </lineage>
</organism>
<dbReference type="Proteomes" id="UP001352852">
    <property type="component" value="Unassembled WGS sequence"/>
</dbReference>
<evidence type="ECO:0000313" key="2">
    <source>
        <dbReference type="Proteomes" id="UP001352852"/>
    </source>
</evidence>
<dbReference type="EMBL" id="JAHUTJ010026196">
    <property type="protein sequence ID" value="MED6274649.1"/>
    <property type="molecule type" value="Genomic_DNA"/>
</dbReference>
<protein>
    <submittedName>
        <fullName evidence="1">Uncharacterized protein</fullName>
    </submittedName>
</protein>
<evidence type="ECO:0000313" key="1">
    <source>
        <dbReference type="EMBL" id="MED6274649.1"/>
    </source>
</evidence>
<keyword evidence="2" id="KW-1185">Reference proteome</keyword>
<reference evidence="1 2" key="1">
    <citation type="submission" date="2021-06" db="EMBL/GenBank/DDBJ databases">
        <authorList>
            <person name="Palmer J.M."/>
        </authorList>
    </citation>
    <scope>NUCLEOTIDE SEQUENCE [LARGE SCALE GENOMIC DNA]</scope>
    <source>
        <strain evidence="1 2">CL_MEX2019</strain>
        <tissue evidence="1">Muscle</tissue>
    </source>
</reference>
<sequence>MEKSSHWSKCGPDSRLCCSNISASIEIFLLKYANITGKTWWNDQRFASVPLVFLRTWSTKIVTNQGPDRDLTCLQILRCNHFSEKGSESFRVMTFTSRNAFLGERKVPPS</sequence>
<gene>
    <name evidence="1" type="ORF">CHARACLAT_018404</name>
</gene>
<accession>A0ABU7DK69</accession>
<proteinExistence type="predicted"/>
<comment type="caution">
    <text evidence="1">The sequence shown here is derived from an EMBL/GenBank/DDBJ whole genome shotgun (WGS) entry which is preliminary data.</text>
</comment>
<name>A0ABU7DK69_9TELE</name>